<dbReference type="AlphaFoldDB" id="A0A8X6IGC4"/>
<sequence>VDVVLNSLADDKFQASIRCIAKNGRFIEIGKYDLSLDREIGLKIFLKNISFHAIVLDELFDSEEILPVLRMIQDDMRTGAIKPLDRTLFDRNSVEDAFKYMTKGIHVGKILLKIRDEETEAYNIPKRFMLPAVPDTQFYYNKVYIIIGGLGGFGMEVTKWMIRKGAKNLILTSRYGIRTSYHHFCLKKWQTQGINVQVSTLNASIKSEAETLLRNASCIAPVGGIFNSAMVLNDAFMNCQTPDTFKNVCAPKADATVYLDELTRKLCPSLDYFICFSSVSCGRGNAGQTNYGYANSVMDRICEERKSAGLHGLSIQWGIIGEVGKAQRDFGTDFTMNGLMAQSVNSCLDALDIFCQQDNPVVTSYVTSELTQKADQKDDQKNKMTQFIKILGYDDMSQIDTKRNLGEMGLDSFIKVETKDFIEFHSGSILSLQEIQGMNLEDIKALLDRSDRETDMQQVPTKDIKLPPTLLFKDPIITINKDAPGEPIFILDIGDVDVNNFQSIAKALNRPVHALVWTKEAAFTDMKTLASWYLKIIQNTVKGPFHIVGHSLGGIVAFEMALQCEKTQTALKTITLLNCSNDIISVLKKEDTRHKNSEVIALCKFVEQFTDGDVSVLREELMKHASQSQRIQTVLNYITSSCQITNENDIHCAICSYLQKQKLVEIYTPTSKLLLDINIIESSGMALAPDISEIKELFIEVCSGKISVHKLSYSKHLSTEEDKEQLFKALKKIV</sequence>
<evidence type="ECO:0000256" key="5">
    <source>
        <dbReference type="ARBA" id="ARBA00022857"/>
    </source>
</evidence>
<dbReference type="SUPFAM" id="SSF53474">
    <property type="entry name" value="alpha/beta-Hydrolases"/>
    <property type="match status" value="1"/>
</dbReference>
<dbReference type="InterPro" id="IPR057326">
    <property type="entry name" value="KR_dom"/>
</dbReference>
<dbReference type="InterPro" id="IPR029058">
    <property type="entry name" value="AB_hydrolase_fold"/>
</dbReference>
<dbReference type="Gene3D" id="3.90.180.10">
    <property type="entry name" value="Medium-chain alcohol dehydrogenases, catalytic domain"/>
    <property type="match status" value="1"/>
</dbReference>
<dbReference type="Gene3D" id="3.40.50.720">
    <property type="entry name" value="NAD(P)-binding Rossmann-like Domain"/>
    <property type="match status" value="2"/>
</dbReference>
<feature type="non-terminal residue" evidence="12">
    <location>
        <position position="734"/>
    </location>
</feature>
<dbReference type="InterPro" id="IPR001031">
    <property type="entry name" value="Thioesterase"/>
</dbReference>
<evidence type="ECO:0000256" key="9">
    <source>
        <dbReference type="ARBA" id="ARBA00023268"/>
    </source>
</evidence>
<keyword evidence="3" id="KW-0444">Lipid biosynthesis</keyword>
<dbReference type="InterPro" id="IPR050091">
    <property type="entry name" value="PKS_NRPS_Biosynth_Enz"/>
</dbReference>
<keyword evidence="7" id="KW-0443">Lipid metabolism</keyword>
<keyword evidence="13" id="KW-1185">Reference proteome</keyword>
<evidence type="ECO:0000256" key="3">
    <source>
        <dbReference type="ARBA" id="ARBA00022516"/>
    </source>
</evidence>
<evidence type="ECO:0000259" key="10">
    <source>
        <dbReference type="SMART" id="SM00822"/>
    </source>
</evidence>
<dbReference type="Proteomes" id="UP000887013">
    <property type="component" value="Unassembled WGS sequence"/>
</dbReference>
<dbReference type="EC" id="3.1.2.14" evidence="1"/>
<keyword evidence="6" id="KW-0560">Oxidoreductase</keyword>
<keyword evidence="2" id="KW-0596">Phosphopantetheine</keyword>
<evidence type="ECO:0000256" key="1">
    <source>
        <dbReference type="ARBA" id="ARBA00012480"/>
    </source>
</evidence>
<gene>
    <name evidence="12" type="primary">Fasn</name>
    <name evidence="12" type="ORF">NPIL_37951</name>
</gene>
<dbReference type="GO" id="GO:0016297">
    <property type="term" value="F:fatty acyl-[ACP] hydrolase activity"/>
    <property type="evidence" value="ECO:0007669"/>
    <property type="project" value="UniProtKB-EC"/>
</dbReference>
<dbReference type="Gene3D" id="3.40.50.1820">
    <property type="entry name" value="alpha/beta hydrolase"/>
    <property type="match status" value="1"/>
</dbReference>
<keyword evidence="9" id="KW-0511">Multifunctional enzyme</keyword>
<reference evidence="12" key="1">
    <citation type="submission" date="2020-08" db="EMBL/GenBank/DDBJ databases">
        <title>Multicomponent nature underlies the extraordinary mechanical properties of spider dragline silk.</title>
        <authorList>
            <person name="Kono N."/>
            <person name="Nakamura H."/>
            <person name="Mori M."/>
            <person name="Yoshida Y."/>
            <person name="Ohtoshi R."/>
            <person name="Malay A.D."/>
            <person name="Moran D.A.P."/>
            <person name="Tomita M."/>
            <person name="Numata K."/>
            <person name="Arakawa K."/>
        </authorList>
    </citation>
    <scope>NUCLEOTIDE SEQUENCE</scope>
</reference>
<dbReference type="GO" id="GO:0016491">
    <property type="term" value="F:oxidoreductase activity"/>
    <property type="evidence" value="ECO:0007669"/>
    <property type="project" value="UniProtKB-KW"/>
</dbReference>
<name>A0A8X6IGC4_NEPPI</name>
<evidence type="ECO:0000256" key="4">
    <source>
        <dbReference type="ARBA" id="ARBA00022832"/>
    </source>
</evidence>
<dbReference type="SMART" id="SM00822">
    <property type="entry name" value="PKS_KR"/>
    <property type="match status" value="1"/>
</dbReference>
<dbReference type="EMBL" id="BMAW01044326">
    <property type="protein sequence ID" value="GFS43887.1"/>
    <property type="molecule type" value="Genomic_DNA"/>
</dbReference>
<accession>A0A8X6IGC4</accession>
<dbReference type="InterPro" id="IPR013968">
    <property type="entry name" value="PKS_KR"/>
</dbReference>
<evidence type="ECO:0000259" key="11">
    <source>
        <dbReference type="SMART" id="SM00829"/>
    </source>
</evidence>
<dbReference type="InterPro" id="IPR020843">
    <property type="entry name" value="ER"/>
</dbReference>
<organism evidence="12 13">
    <name type="scientific">Nephila pilipes</name>
    <name type="common">Giant wood spider</name>
    <name type="synonym">Nephila maculata</name>
    <dbReference type="NCBI Taxonomy" id="299642"/>
    <lineage>
        <taxon>Eukaryota</taxon>
        <taxon>Metazoa</taxon>
        <taxon>Ecdysozoa</taxon>
        <taxon>Arthropoda</taxon>
        <taxon>Chelicerata</taxon>
        <taxon>Arachnida</taxon>
        <taxon>Araneae</taxon>
        <taxon>Araneomorphae</taxon>
        <taxon>Entelegynae</taxon>
        <taxon>Araneoidea</taxon>
        <taxon>Nephilidae</taxon>
        <taxon>Nephila</taxon>
    </lineage>
</organism>
<dbReference type="Pfam" id="PF00975">
    <property type="entry name" value="Thioesterase"/>
    <property type="match status" value="1"/>
</dbReference>
<evidence type="ECO:0000256" key="8">
    <source>
        <dbReference type="ARBA" id="ARBA00023160"/>
    </source>
</evidence>
<dbReference type="GO" id="GO:0004312">
    <property type="term" value="F:fatty acid synthase activity"/>
    <property type="evidence" value="ECO:0007669"/>
    <property type="project" value="TreeGrafter"/>
</dbReference>
<dbReference type="PANTHER" id="PTHR43775">
    <property type="entry name" value="FATTY ACID SYNTHASE"/>
    <property type="match status" value="1"/>
</dbReference>
<dbReference type="InterPro" id="IPR036291">
    <property type="entry name" value="NAD(P)-bd_dom_sf"/>
</dbReference>
<dbReference type="SMART" id="SM00829">
    <property type="entry name" value="PKS_ER"/>
    <property type="match status" value="1"/>
</dbReference>
<dbReference type="InterPro" id="IPR036736">
    <property type="entry name" value="ACP-like_sf"/>
</dbReference>
<evidence type="ECO:0000256" key="7">
    <source>
        <dbReference type="ARBA" id="ARBA00023098"/>
    </source>
</evidence>
<feature type="domain" description="Enoyl reductase (ER)" evidence="11">
    <location>
        <begin position="1"/>
        <end position="112"/>
    </location>
</feature>
<feature type="domain" description="Ketoreductase" evidence="10">
    <location>
        <begin position="142"/>
        <end position="323"/>
    </location>
</feature>
<comment type="caution">
    <text evidence="12">The sequence shown here is derived from an EMBL/GenBank/DDBJ whole genome shotgun (WGS) entry which is preliminary data.</text>
</comment>
<keyword evidence="4" id="KW-0276">Fatty acid metabolism</keyword>
<dbReference type="SUPFAM" id="SSF51735">
    <property type="entry name" value="NAD(P)-binding Rossmann-fold domains"/>
    <property type="match status" value="2"/>
</dbReference>
<keyword evidence="5" id="KW-0521">NADP</keyword>
<evidence type="ECO:0000256" key="6">
    <source>
        <dbReference type="ARBA" id="ARBA00023002"/>
    </source>
</evidence>
<dbReference type="GO" id="GO:0006633">
    <property type="term" value="P:fatty acid biosynthetic process"/>
    <property type="evidence" value="ECO:0007669"/>
    <property type="project" value="UniProtKB-KW"/>
</dbReference>
<evidence type="ECO:0000313" key="12">
    <source>
        <dbReference type="EMBL" id="GFS43887.1"/>
    </source>
</evidence>
<dbReference type="Gene3D" id="1.10.1200.10">
    <property type="entry name" value="ACP-like"/>
    <property type="match status" value="1"/>
</dbReference>
<evidence type="ECO:0000313" key="13">
    <source>
        <dbReference type="Proteomes" id="UP000887013"/>
    </source>
</evidence>
<dbReference type="CDD" id="cd08954">
    <property type="entry name" value="KR_1_FAS_SDR_x"/>
    <property type="match status" value="1"/>
</dbReference>
<keyword evidence="8" id="KW-0275">Fatty acid biosynthesis</keyword>
<dbReference type="PANTHER" id="PTHR43775:SF7">
    <property type="entry name" value="FATTY ACID SYNTHASE"/>
    <property type="match status" value="1"/>
</dbReference>
<evidence type="ECO:0000256" key="2">
    <source>
        <dbReference type="ARBA" id="ARBA00022450"/>
    </source>
</evidence>
<protein>
    <recommendedName>
        <fullName evidence="1">oleoyl-[acyl-carrier-protein] hydrolase</fullName>
        <ecNumber evidence="1">3.1.2.14</ecNumber>
    </recommendedName>
</protein>
<dbReference type="Pfam" id="PF08659">
    <property type="entry name" value="KR"/>
    <property type="match status" value="1"/>
</dbReference>
<proteinExistence type="predicted"/>
<dbReference type="OrthoDB" id="6434685at2759"/>
<dbReference type="Pfam" id="PF13602">
    <property type="entry name" value="ADH_zinc_N_2"/>
    <property type="match status" value="1"/>
</dbReference>